<dbReference type="AlphaFoldDB" id="M5ESH9"/>
<name>M5ESH9_9HYPH</name>
<evidence type="ECO:0000313" key="2">
    <source>
        <dbReference type="Proteomes" id="UP000012062"/>
    </source>
</evidence>
<dbReference type="Proteomes" id="UP000012062">
    <property type="component" value="Unassembled WGS sequence"/>
</dbReference>
<gene>
    <name evidence="1" type="ORF">MESS2_440085</name>
</gene>
<accession>M5ESH9</accession>
<organism evidence="1 2">
    <name type="scientific">Mesorhizobium metallidurans STM 2683</name>
    <dbReference type="NCBI Taxonomy" id="1297569"/>
    <lineage>
        <taxon>Bacteria</taxon>
        <taxon>Pseudomonadati</taxon>
        <taxon>Pseudomonadota</taxon>
        <taxon>Alphaproteobacteria</taxon>
        <taxon>Hyphomicrobiales</taxon>
        <taxon>Phyllobacteriaceae</taxon>
        <taxon>Mesorhizobium</taxon>
    </lineage>
</organism>
<evidence type="ECO:0000313" key="1">
    <source>
        <dbReference type="EMBL" id="CCV06980.1"/>
    </source>
</evidence>
<keyword evidence="2" id="KW-1185">Reference proteome</keyword>
<sequence>MDPITRRALIASAASVETATPERSEYEIEIQGHTGRSFGVARSVKGFQLEALPSRSPTE</sequence>
<protein>
    <submittedName>
        <fullName evidence="1">Uncharacterized protein</fullName>
    </submittedName>
</protein>
<proteinExistence type="predicted"/>
<dbReference type="EMBL" id="CAUM01000111">
    <property type="protein sequence ID" value="CCV06980.1"/>
    <property type="molecule type" value="Genomic_DNA"/>
</dbReference>
<reference evidence="1 2" key="1">
    <citation type="submission" date="2013-02" db="EMBL/GenBank/DDBJ databases">
        <authorList>
            <person name="Genoscope - CEA"/>
        </authorList>
    </citation>
    <scope>NUCLEOTIDE SEQUENCE [LARGE SCALE GENOMIC DNA]</scope>
    <source>
        <strain evidence="1 2">STM 2683</strain>
    </source>
</reference>
<comment type="caution">
    <text evidence="1">The sequence shown here is derived from an EMBL/GenBank/DDBJ whole genome shotgun (WGS) entry which is preliminary data.</text>
</comment>